<evidence type="ECO:0000313" key="1">
    <source>
        <dbReference type="EMBL" id="TDE18086.1"/>
    </source>
</evidence>
<dbReference type="Proteomes" id="UP000294850">
    <property type="component" value="Unassembled WGS sequence"/>
</dbReference>
<gene>
    <name evidence="1" type="ORF">E0F88_00605</name>
</gene>
<dbReference type="EMBL" id="SMFL01000001">
    <property type="protein sequence ID" value="TDE18086.1"/>
    <property type="molecule type" value="Genomic_DNA"/>
</dbReference>
<reference evidence="1 2" key="1">
    <citation type="submission" date="2019-03" db="EMBL/GenBank/DDBJ databases">
        <title>Dyadobacter AR-3-6 sp. nov., isolated from arctic soil.</title>
        <authorList>
            <person name="Chaudhary D.K."/>
        </authorList>
    </citation>
    <scope>NUCLEOTIDE SEQUENCE [LARGE SCALE GENOMIC DNA]</scope>
    <source>
        <strain evidence="1 2">AR-3-6</strain>
    </source>
</reference>
<organism evidence="1 2">
    <name type="scientific">Dyadobacter psychrotolerans</name>
    <dbReference type="NCBI Taxonomy" id="2541721"/>
    <lineage>
        <taxon>Bacteria</taxon>
        <taxon>Pseudomonadati</taxon>
        <taxon>Bacteroidota</taxon>
        <taxon>Cytophagia</taxon>
        <taxon>Cytophagales</taxon>
        <taxon>Spirosomataceae</taxon>
        <taxon>Dyadobacter</taxon>
    </lineage>
</organism>
<evidence type="ECO:0000313" key="2">
    <source>
        <dbReference type="Proteomes" id="UP000294850"/>
    </source>
</evidence>
<proteinExistence type="predicted"/>
<name>A0A4R5DU75_9BACT</name>
<protein>
    <submittedName>
        <fullName evidence="1">Uncharacterized protein</fullName>
    </submittedName>
</protein>
<dbReference type="RefSeq" id="WP_131955656.1">
    <property type="nucleotide sequence ID" value="NZ_SMFL01000001.1"/>
</dbReference>
<sequence>MSVPYNPFELLTLPLLKNFQRSKQHLLIIQRFSWPGVPAGSGFMITPYMSENLARQHADTLEIKEGRLVNLYLEMDKVIILLNSSKYLLFVNSFREMRWSARVLSHYQKNVMAYLTANGFPGPQDQIEIELTLQWGKLEAIIRYGESKQTFYIYEMITY</sequence>
<dbReference type="OrthoDB" id="706332at2"/>
<keyword evidence="2" id="KW-1185">Reference proteome</keyword>
<dbReference type="AlphaFoldDB" id="A0A4R5DU75"/>
<comment type="caution">
    <text evidence="1">The sequence shown here is derived from an EMBL/GenBank/DDBJ whole genome shotgun (WGS) entry which is preliminary data.</text>
</comment>
<accession>A0A4R5DU75</accession>